<organism evidence="1 2">
    <name type="scientific">Glomus cerebriforme</name>
    <dbReference type="NCBI Taxonomy" id="658196"/>
    <lineage>
        <taxon>Eukaryota</taxon>
        <taxon>Fungi</taxon>
        <taxon>Fungi incertae sedis</taxon>
        <taxon>Mucoromycota</taxon>
        <taxon>Glomeromycotina</taxon>
        <taxon>Glomeromycetes</taxon>
        <taxon>Glomerales</taxon>
        <taxon>Glomeraceae</taxon>
        <taxon>Glomus</taxon>
    </lineage>
</organism>
<dbReference type="Proteomes" id="UP000265703">
    <property type="component" value="Unassembled WGS sequence"/>
</dbReference>
<evidence type="ECO:0008006" key="3">
    <source>
        <dbReference type="Google" id="ProtNLM"/>
    </source>
</evidence>
<dbReference type="OrthoDB" id="2474081at2759"/>
<sequence length="322" mass="38194">MSRFFFKECAVLKCCVTSFELPDLLTGIARLIDLQENIKYFEWKDDFEVDYDFIDSYEEILISLEKKANILNHLKIYFQYIDGYEHISFQKVLSKFRKLKTLIIVDTDILYISEEQSKKLVYPDLEILYIDNITINAASIIIENSGGHLKEILLFKYNDYYDTNFNNDSFNFIRKVYEHCPLVEYLSLEFSSSKEHFTEFEKLLNVCKNLKSLCLFILSNDGIETTERFLEIGEELLKALIRSKSNNLIEIRFYANYFKFSLKALEEFLNKWKGRPAISIFTTDPIYKGEDYMNLINEYKNYGVIKDFKYEFGSNIYSSHLL</sequence>
<dbReference type="AlphaFoldDB" id="A0A397SF50"/>
<evidence type="ECO:0000313" key="2">
    <source>
        <dbReference type="Proteomes" id="UP000265703"/>
    </source>
</evidence>
<name>A0A397SF50_9GLOM</name>
<proteinExistence type="predicted"/>
<dbReference type="Gene3D" id="3.80.10.10">
    <property type="entry name" value="Ribonuclease Inhibitor"/>
    <property type="match status" value="1"/>
</dbReference>
<dbReference type="EMBL" id="QKYT01000650">
    <property type="protein sequence ID" value="RIA82597.1"/>
    <property type="molecule type" value="Genomic_DNA"/>
</dbReference>
<accession>A0A397SF50</accession>
<reference evidence="1 2" key="1">
    <citation type="submission" date="2018-06" db="EMBL/GenBank/DDBJ databases">
        <title>Comparative genomics reveals the genomic features of Rhizophagus irregularis, R. cerebriforme, R. diaphanum and Gigaspora rosea, and their symbiotic lifestyle signature.</title>
        <authorList>
            <person name="Morin E."/>
            <person name="San Clemente H."/>
            <person name="Chen E.C.H."/>
            <person name="De La Providencia I."/>
            <person name="Hainaut M."/>
            <person name="Kuo A."/>
            <person name="Kohler A."/>
            <person name="Murat C."/>
            <person name="Tang N."/>
            <person name="Roy S."/>
            <person name="Loubradou J."/>
            <person name="Henrissat B."/>
            <person name="Grigoriev I.V."/>
            <person name="Corradi N."/>
            <person name="Roux C."/>
            <person name="Martin F.M."/>
        </authorList>
    </citation>
    <scope>NUCLEOTIDE SEQUENCE [LARGE SCALE GENOMIC DNA]</scope>
    <source>
        <strain evidence="1 2">DAOM 227022</strain>
    </source>
</reference>
<dbReference type="SUPFAM" id="SSF52047">
    <property type="entry name" value="RNI-like"/>
    <property type="match status" value="1"/>
</dbReference>
<gene>
    <name evidence="1" type="ORF">C1645_809567</name>
</gene>
<evidence type="ECO:0000313" key="1">
    <source>
        <dbReference type="EMBL" id="RIA82597.1"/>
    </source>
</evidence>
<dbReference type="InterPro" id="IPR032675">
    <property type="entry name" value="LRR_dom_sf"/>
</dbReference>
<protein>
    <recommendedName>
        <fullName evidence="3">F-box domain-containing protein</fullName>
    </recommendedName>
</protein>
<comment type="caution">
    <text evidence="1">The sequence shown here is derived from an EMBL/GenBank/DDBJ whole genome shotgun (WGS) entry which is preliminary data.</text>
</comment>
<keyword evidence="2" id="KW-1185">Reference proteome</keyword>